<gene>
    <name evidence="2" type="ORF">MIU77_02060</name>
</gene>
<sequence length="55" mass="5805">MTYLSTYLGPLAVILLVLLPALLPVAISGYHALTRSRRRAQPSAAARVAGATDAR</sequence>
<keyword evidence="1" id="KW-0812">Transmembrane</keyword>
<proteinExistence type="predicted"/>
<accession>A0ABY3U2R2</accession>
<evidence type="ECO:0000256" key="1">
    <source>
        <dbReference type="SAM" id="Phobius"/>
    </source>
</evidence>
<keyword evidence="1" id="KW-1133">Transmembrane helix</keyword>
<keyword evidence="1" id="KW-0472">Membrane</keyword>
<organism evidence="2 3">
    <name type="scientific">Mycolicibacillus parakoreensis</name>
    <dbReference type="NCBI Taxonomy" id="1069221"/>
    <lineage>
        <taxon>Bacteria</taxon>
        <taxon>Bacillati</taxon>
        <taxon>Actinomycetota</taxon>
        <taxon>Actinomycetes</taxon>
        <taxon>Mycobacteriales</taxon>
        <taxon>Mycobacteriaceae</taxon>
        <taxon>Mycolicibacillus</taxon>
    </lineage>
</organism>
<dbReference type="Proteomes" id="UP001055200">
    <property type="component" value="Chromosome"/>
</dbReference>
<dbReference type="EMBL" id="CP092365">
    <property type="protein sequence ID" value="ULN53173.1"/>
    <property type="molecule type" value="Genomic_DNA"/>
</dbReference>
<name>A0ABY3U2R2_9MYCO</name>
<keyword evidence="3" id="KW-1185">Reference proteome</keyword>
<evidence type="ECO:0000313" key="2">
    <source>
        <dbReference type="EMBL" id="ULN53173.1"/>
    </source>
</evidence>
<reference evidence="2" key="1">
    <citation type="submission" date="2022-08" db="EMBL/GenBank/DDBJ databases">
        <title>Complete genome sequence of 14 non-tuberculosis mycobacteria type-strains.</title>
        <authorList>
            <person name="Igarashi Y."/>
            <person name="Osugi A."/>
            <person name="Mitarai S."/>
        </authorList>
    </citation>
    <scope>NUCLEOTIDE SEQUENCE</scope>
    <source>
        <strain evidence="2">DSM 45575</strain>
    </source>
</reference>
<dbReference type="RefSeq" id="WP_240171426.1">
    <property type="nucleotide sequence ID" value="NZ_CP092365.1"/>
</dbReference>
<feature type="transmembrane region" description="Helical" evidence="1">
    <location>
        <begin position="12"/>
        <end position="33"/>
    </location>
</feature>
<protein>
    <submittedName>
        <fullName evidence="2">Uncharacterized protein</fullName>
    </submittedName>
</protein>
<evidence type="ECO:0000313" key="3">
    <source>
        <dbReference type="Proteomes" id="UP001055200"/>
    </source>
</evidence>